<proteinExistence type="predicted"/>
<dbReference type="Proteomes" id="UP000029121">
    <property type="component" value="Unassembled WGS sequence"/>
</dbReference>
<protein>
    <recommendedName>
        <fullName evidence="4">Late embryogenesis abundant protein LEA-2 subgroup domain-containing protein</fullName>
    </recommendedName>
</protein>
<dbReference type="OrthoDB" id="1875580at2759"/>
<keyword evidence="1" id="KW-0812">Transmembrane</keyword>
<keyword evidence="3" id="KW-1185">Reference proteome</keyword>
<keyword evidence="1" id="KW-1133">Transmembrane helix</keyword>
<dbReference type="STRING" id="81985.R0GNI4"/>
<evidence type="ECO:0000256" key="1">
    <source>
        <dbReference type="SAM" id="Phobius"/>
    </source>
</evidence>
<evidence type="ECO:0000313" key="3">
    <source>
        <dbReference type="Proteomes" id="UP000029121"/>
    </source>
</evidence>
<dbReference type="AlphaFoldDB" id="R0GNI4"/>
<evidence type="ECO:0000313" key="2">
    <source>
        <dbReference type="EMBL" id="EOA37351.1"/>
    </source>
</evidence>
<evidence type="ECO:0008006" key="4">
    <source>
        <dbReference type="Google" id="ProtNLM"/>
    </source>
</evidence>
<organism evidence="2 3">
    <name type="scientific">Capsella rubella</name>
    <dbReference type="NCBI Taxonomy" id="81985"/>
    <lineage>
        <taxon>Eukaryota</taxon>
        <taxon>Viridiplantae</taxon>
        <taxon>Streptophyta</taxon>
        <taxon>Embryophyta</taxon>
        <taxon>Tracheophyta</taxon>
        <taxon>Spermatophyta</taxon>
        <taxon>Magnoliopsida</taxon>
        <taxon>eudicotyledons</taxon>
        <taxon>Gunneridae</taxon>
        <taxon>Pentapetalae</taxon>
        <taxon>rosids</taxon>
        <taxon>malvids</taxon>
        <taxon>Brassicales</taxon>
        <taxon>Brassicaceae</taxon>
        <taxon>Camelineae</taxon>
        <taxon>Capsella</taxon>
    </lineage>
</organism>
<gene>
    <name evidence="2" type="ORF">CARUB_v10011089mg</name>
</gene>
<reference evidence="3" key="1">
    <citation type="journal article" date="2013" name="Nat. Genet.">
        <title>The Capsella rubella genome and the genomic consequences of rapid mating system evolution.</title>
        <authorList>
            <person name="Slotte T."/>
            <person name="Hazzouri K.M."/>
            <person name="Agren J.A."/>
            <person name="Koenig D."/>
            <person name="Maumus F."/>
            <person name="Guo Y.L."/>
            <person name="Steige K."/>
            <person name="Platts A.E."/>
            <person name="Escobar J.S."/>
            <person name="Newman L.K."/>
            <person name="Wang W."/>
            <person name="Mandakova T."/>
            <person name="Vello E."/>
            <person name="Smith L.M."/>
            <person name="Henz S.R."/>
            <person name="Steffen J."/>
            <person name="Takuno S."/>
            <person name="Brandvain Y."/>
            <person name="Coop G."/>
            <person name="Andolfatto P."/>
            <person name="Hu T.T."/>
            <person name="Blanchette M."/>
            <person name="Clark R.M."/>
            <person name="Quesneville H."/>
            <person name="Nordborg M."/>
            <person name="Gaut B.S."/>
            <person name="Lysak M.A."/>
            <person name="Jenkins J."/>
            <person name="Grimwood J."/>
            <person name="Chapman J."/>
            <person name="Prochnik S."/>
            <person name="Shu S."/>
            <person name="Rokhsar D."/>
            <person name="Schmutz J."/>
            <person name="Weigel D."/>
            <person name="Wright S.I."/>
        </authorList>
    </citation>
    <scope>NUCLEOTIDE SEQUENCE [LARGE SCALE GENOMIC DNA]</scope>
    <source>
        <strain evidence="3">cv. Monte Gargano</strain>
    </source>
</reference>
<feature type="transmembrane region" description="Helical" evidence="1">
    <location>
        <begin position="12"/>
        <end position="35"/>
    </location>
</feature>
<keyword evidence="1" id="KW-0472">Membrane</keyword>
<dbReference type="EMBL" id="KB870805">
    <property type="protein sequence ID" value="EOA37351.1"/>
    <property type="molecule type" value="Genomic_DNA"/>
</dbReference>
<accession>R0GNI4</accession>
<dbReference type="KEGG" id="crb:17897705"/>
<name>R0GNI4_9BRAS</name>
<sequence>MRCPWSKNPAPFIWCALFISIELLIVVVSICLILFTCFNIVDPRIPNISVVDGHLDSFRYDIEGVMHTNISISIEVHSTDANTKKVHAEAYYGISYEGQPIIDLGIGEFEAEKEKPMVLSFLSPVMVNLNPPQRQVMEFQLKRNLIKFEIRGASKTWWQFGLLRVVKMKSSLGCELKFTPSNGSYVPSPCTSTRRPVRFAISKL</sequence>
<dbReference type="eggNOG" id="ENOG502RZP0">
    <property type="taxonomic scope" value="Eukaryota"/>
</dbReference>